<keyword evidence="2" id="KW-1185">Reference proteome</keyword>
<evidence type="ECO:0000313" key="2">
    <source>
        <dbReference type="Proteomes" id="UP000271098"/>
    </source>
</evidence>
<dbReference type="InterPro" id="IPR037034">
    <property type="entry name" value="RNA_pol_Rpb2_2_sf"/>
</dbReference>
<sequence>MRKFGVGGAANTARPREHEALDFLSNLMIAHVPCPSGNMKIKAVYLGLMIRRWQGTSRNSRKWFLRISRGIVF</sequence>
<name>A0A183DLW4_9BILA</name>
<dbReference type="AlphaFoldDB" id="A0A183DLW4"/>
<accession>A0A183DLW4</accession>
<proteinExistence type="predicted"/>
<evidence type="ECO:0000313" key="3">
    <source>
        <dbReference type="WBParaSite" id="GPUH_0000971601-mRNA-1"/>
    </source>
</evidence>
<gene>
    <name evidence="1" type="ORF">GPUH_LOCUS9703</name>
</gene>
<dbReference type="OrthoDB" id="10248617at2759"/>
<dbReference type="Gene3D" id="3.90.1110.10">
    <property type="entry name" value="RNA polymerase Rpb2, domain 2"/>
    <property type="match status" value="1"/>
</dbReference>
<reference evidence="3" key="1">
    <citation type="submission" date="2016-06" db="UniProtKB">
        <authorList>
            <consortium name="WormBaseParasite"/>
        </authorList>
    </citation>
    <scope>IDENTIFICATION</scope>
</reference>
<dbReference type="GO" id="GO:0003677">
    <property type="term" value="F:DNA binding"/>
    <property type="evidence" value="ECO:0007669"/>
    <property type="project" value="InterPro"/>
</dbReference>
<protein>
    <submittedName>
        <fullName evidence="1 3">Uncharacterized protein</fullName>
    </submittedName>
</protein>
<evidence type="ECO:0000313" key="1">
    <source>
        <dbReference type="EMBL" id="VDK76240.1"/>
    </source>
</evidence>
<dbReference type="GO" id="GO:0006351">
    <property type="term" value="P:DNA-templated transcription"/>
    <property type="evidence" value="ECO:0007669"/>
    <property type="project" value="InterPro"/>
</dbReference>
<dbReference type="GO" id="GO:0003899">
    <property type="term" value="F:DNA-directed RNA polymerase activity"/>
    <property type="evidence" value="ECO:0007669"/>
    <property type="project" value="InterPro"/>
</dbReference>
<reference evidence="1 2" key="2">
    <citation type="submission" date="2018-11" db="EMBL/GenBank/DDBJ databases">
        <authorList>
            <consortium name="Pathogen Informatics"/>
        </authorList>
    </citation>
    <scope>NUCLEOTIDE SEQUENCE [LARGE SCALE GENOMIC DNA]</scope>
</reference>
<dbReference type="Proteomes" id="UP000271098">
    <property type="component" value="Unassembled WGS sequence"/>
</dbReference>
<dbReference type="EMBL" id="UYRT01033135">
    <property type="protein sequence ID" value="VDK76240.1"/>
    <property type="molecule type" value="Genomic_DNA"/>
</dbReference>
<dbReference type="WBParaSite" id="GPUH_0000971601-mRNA-1">
    <property type="protein sequence ID" value="GPUH_0000971601-mRNA-1"/>
    <property type="gene ID" value="GPUH_0000971601"/>
</dbReference>
<organism evidence="3">
    <name type="scientific">Gongylonema pulchrum</name>
    <dbReference type="NCBI Taxonomy" id="637853"/>
    <lineage>
        <taxon>Eukaryota</taxon>
        <taxon>Metazoa</taxon>
        <taxon>Ecdysozoa</taxon>
        <taxon>Nematoda</taxon>
        <taxon>Chromadorea</taxon>
        <taxon>Rhabditida</taxon>
        <taxon>Spirurina</taxon>
        <taxon>Spiruromorpha</taxon>
        <taxon>Spiruroidea</taxon>
        <taxon>Gongylonematidae</taxon>
        <taxon>Gongylonema</taxon>
    </lineage>
</organism>